<dbReference type="GO" id="GO:0003677">
    <property type="term" value="F:DNA binding"/>
    <property type="evidence" value="ECO:0007669"/>
    <property type="project" value="UniProtKB-KW"/>
</dbReference>
<name>A0A6L7F473_9ACTN</name>
<dbReference type="RefSeq" id="WP_160879977.1">
    <property type="nucleotide sequence ID" value="NZ_WUEK01000017.1"/>
</dbReference>
<dbReference type="PROSITE" id="PS51118">
    <property type="entry name" value="HTH_HXLR"/>
    <property type="match status" value="2"/>
</dbReference>
<comment type="caution">
    <text evidence="5">The sequence shown here is derived from an EMBL/GenBank/DDBJ whole genome shotgun (WGS) entry which is preliminary data.</text>
</comment>
<evidence type="ECO:0000256" key="3">
    <source>
        <dbReference type="ARBA" id="ARBA00023163"/>
    </source>
</evidence>
<feature type="domain" description="HTH hxlR-type" evidence="4">
    <location>
        <begin position="21"/>
        <end position="118"/>
    </location>
</feature>
<evidence type="ECO:0000256" key="1">
    <source>
        <dbReference type="ARBA" id="ARBA00023015"/>
    </source>
</evidence>
<protein>
    <submittedName>
        <fullName evidence="5">Transcriptional regulator</fullName>
    </submittedName>
</protein>
<gene>
    <name evidence="5" type="ORF">GRQ65_21070</name>
</gene>
<dbReference type="Pfam" id="PF01638">
    <property type="entry name" value="HxlR"/>
    <property type="match status" value="2"/>
</dbReference>
<sequence>MRAEATESTEATPSGDFEPSSPIGRALVLIGDMWTVRIVRAVFLGVRRFQDLRDELAISDPVLARRLRSLVDDGVLTTRQYSTHPPRSEYLLTDAGLDLWQVLVAMWAWDRTWAGPSHPLARAELTHLTCDRVTRPVFGDRACGAIGLGARDVRVDVADLVLHEATDRRSRRSPALAAPLDSTGVLGDRWSTLILADALMGSRRFTDFEAHLGIAPVTLTRRLALFVDVGLFTHDVARDGGRRRVYTPTPQAVDFFSVFAAVNRWAEQWQSDDGASGLRFTHRACGQTLVPAYTCNACNQVLERADVLFTGLDREAMRR</sequence>
<dbReference type="InterPro" id="IPR002577">
    <property type="entry name" value="HTH_HxlR"/>
</dbReference>
<keyword evidence="1" id="KW-0805">Transcription regulation</keyword>
<feature type="domain" description="HTH hxlR-type" evidence="4">
    <location>
        <begin position="173"/>
        <end position="274"/>
    </location>
</feature>
<organism evidence="5 6">
    <name type="scientific">Nocardioides flavescens</name>
    <dbReference type="NCBI Taxonomy" id="2691959"/>
    <lineage>
        <taxon>Bacteria</taxon>
        <taxon>Bacillati</taxon>
        <taxon>Actinomycetota</taxon>
        <taxon>Actinomycetes</taxon>
        <taxon>Propionibacteriales</taxon>
        <taxon>Nocardioidaceae</taxon>
        <taxon>Nocardioides</taxon>
    </lineage>
</organism>
<dbReference type="SUPFAM" id="SSF46785">
    <property type="entry name" value="Winged helix' DNA-binding domain"/>
    <property type="match status" value="2"/>
</dbReference>
<evidence type="ECO:0000313" key="5">
    <source>
        <dbReference type="EMBL" id="MXG92040.1"/>
    </source>
</evidence>
<evidence type="ECO:0000259" key="4">
    <source>
        <dbReference type="PROSITE" id="PS51118"/>
    </source>
</evidence>
<proteinExistence type="predicted"/>
<dbReference type="Proteomes" id="UP000473325">
    <property type="component" value="Unassembled WGS sequence"/>
</dbReference>
<evidence type="ECO:0000256" key="2">
    <source>
        <dbReference type="ARBA" id="ARBA00023125"/>
    </source>
</evidence>
<keyword evidence="6" id="KW-1185">Reference proteome</keyword>
<accession>A0A6L7F473</accession>
<dbReference type="AlphaFoldDB" id="A0A6L7F473"/>
<dbReference type="PANTHER" id="PTHR33204:SF18">
    <property type="entry name" value="TRANSCRIPTIONAL REGULATORY PROTEIN"/>
    <property type="match status" value="1"/>
</dbReference>
<dbReference type="Gene3D" id="1.10.10.10">
    <property type="entry name" value="Winged helix-like DNA-binding domain superfamily/Winged helix DNA-binding domain"/>
    <property type="match status" value="2"/>
</dbReference>
<dbReference type="PANTHER" id="PTHR33204">
    <property type="entry name" value="TRANSCRIPTIONAL REGULATOR, MARR FAMILY"/>
    <property type="match status" value="1"/>
</dbReference>
<dbReference type="EMBL" id="WUEK01000017">
    <property type="protein sequence ID" value="MXG92040.1"/>
    <property type="molecule type" value="Genomic_DNA"/>
</dbReference>
<keyword evidence="2" id="KW-0238">DNA-binding</keyword>
<evidence type="ECO:0000313" key="6">
    <source>
        <dbReference type="Proteomes" id="UP000473325"/>
    </source>
</evidence>
<dbReference type="InterPro" id="IPR036388">
    <property type="entry name" value="WH-like_DNA-bd_sf"/>
</dbReference>
<dbReference type="InterPro" id="IPR036390">
    <property type="entry name" value="WH_DNA-bd_sf"/>
</dbReference>
<keyword evidence="3" id="KW-0804">Transcription</keyword>
<reference evidence="5 6" key="1">
    <citation type="submission" date="2019-12" db="EMBL/GenBank/DDBJ databases">
        <authorList>
            <person name="Kun Z."/>
        </authorList>
    </citation>
    <scope>NUCLEOTIDE SEQUENCE [LARGE SCALE GENOMIC DNA]</scope>
    <source>
        <strain evidence="5 6">YIM 123512</strain>
    </source>
</reference>